<sequence length="179" mass="19891">MKVSILSTIAAFLLPMAAMAAPSEGARGLIKRDYRTRYTASGRRGRIFPYDSRDSYVLTNDTILQVVHIDLPPDYIDGPPRYGFAFPLSSGSLAMYFVMDSYFEEHPEHAEYSQDFVVTTIDPATCEVTLSFGGRQQFLHFPAKGQGSPLITLRTDDVPRENAHAVQTITAVPVNSRPE</sequence>
<feature type="signal peptide" evidence="1">
    <location>
        <begin position="1"/>
        <end position="20"/>
    </location>
</feature>
<evidence type="ECO:0000256" key="1">
    <source>
        <dbReference type="SAM" id="SignalP"/>
    </source>
</evidence>
<evidence type="ECO:0000313" key="2">
    <source>
        <dbReference type="EMBL" id="KAK7714735.1"/>
    </source>
</evidence>
<keyword evidence="3" id="KW-1185">Reference proteome</keyword>
<protein>
    <submittedName>
        <fullName evidence="2">Uncharacterized protein</fullName>
    </submittedName>
</protein>
<accession>A0ABR1NTK4</accession>
<evidence type="ECO:0000313" key="3">
    <source>
        <dbReference type="Proteomes" id="UP001430848"/>
    </source>
</evidence>
<feature type="chain" id="PRO_5046812101" evidence="1">
    <location>
        <begin position="21"/>
        <end position="179"/>
    </location>
</feature>
<proteinExistence type="predicted"/>
<keyword evidence="1" id="KW-0732">Signal</keyword>
<dbReference type="Proteomes" id="UP001430848">
    <property type="component" value="Unassembled WGS sequence"/>
</dbReference>
<organism evidence="2 3">
    <name type="scientific">Diaporthe eres</name>
    <name type="common">Phomopsis oblonga</name>
    <dbReference type="NCBI Taxonomy" id="83184"/>
    <lineage>
        <taxon>Eukaryota</taxon>
        <taxon>Fungi</taxon>
        <taxon>Dikarya</taxon>
        <taxon>Ascomycota</taxon>
        <taxon>Pezizomycotina</taxon>
        <taxon>Sordariomycetes</taxon>
        <taxon>Sordariomycetidae</taxon>
        <taxon>Diaporthales</taxon>
        <taxon>Diaporthaceae</taxon>
        <taxon>Diaporthe</taxon>
        <taxon>Diaporthe eres species complex</taxon>
    </lineage>
</organism>
<reference evidence="2 3" key="1">
    <citation type="submission" date="2024-02" db="EMBL/GenBank/DDBJ databases">
        <title>De novo assembly and annotation of 12 fungi associated with fruit tree decline syndrome in Ontario, Canada.</title>
        <authorList>
            <person name="Sulman M."/>
            <person name="Ellouze W."/>
            <person name="Ilyukhin E."/>
        </authorList>
    </citation>
    <scope>NUCLEOTIDE SEQUENCE [LARGE SCALE GENOMIC DNA]</scope>
    <source>
        <strain evidence="2 3">M169</strain>
    </source>
</reference>
<name>A0ABR1NTK4_DIAER</name>
<dbReference type="EMBL" id="JAKNSF020000113">
    <property type="protein sequence ID" value="KAK7714735.1"/>
    <property type="molecule type" value="Genomic_DNA"/>
</dbReference>
<comment type="caution">
    <text evidence="2">The sequence shown here is derived from an EMBL/GenBank/DDBJ whole genome shotgun (WGS) entry which is preliminary data.</text>
</comment>
<gene>
    <name evidence="2" type="ORF">SLS63_011626</name>
</gene>